<comment type="subcellular location">
    <subcellularLocation>
        <location evidence="1">Secreted</location>
    </subcellularLocation>
</comment>
<name>A0A1B0D642_PHLPP</name>
<dbReference type="VEuPathDB" id="VectorBase:PPAPM1_008560"/>
<dbReference type="EMBL" id="AJVK01011955">
    <property type="status" value="NOT_ANNOTATED_CDS"/>
    <property type="molecule type" value="Genomic_DNA"/>
</dbReference>
<organism evidence="5 6">
    <name type="scientific">Phlebotomus papatasi</name>
    <name type="common">Sandfly</name>
    <dbReference type="NCBI Taxonomy" id="29031"/>
    <lineage>
        <taxon>Eukaryota</taxon>
        <taxon>Metazoa</taxon>
        <taxon>Ecdysozoa</taxon>
        <taxon>Arthropoda</taxon>
        <taxon>Hexapoda</taxon>
        <taxon>Insecta</taxon>
        <taxon>Pterygota</taxon>
        <taxon>Neoptera</taxon>
        <taxon>Endopterygota</taxon>
        <taxon>Diptera</taxon>
        <taxon>Nematocera</taxon>
        <taxon>Psychodoidea</taxon>
        <taxon>Psychodidae</taxon>
        <taxon>Phlebotomus</taxon>
        <taxon>Phlebotomus</taxon>
    </lineage>
</organism>
<evidence type="ECO:0000313" key="6">
    <source>
        <dbReference type="Proteomes" id="UP000092462"/>
    </source>
</evidence>
<dbReference type="Proteomes" id="UP000092462">
    <property type="component" value="Unassembled WGS sequence"/>
</dbReference>
<reference evidence="5" key="1">
    <citation type="submission" date="2022-08" db="UniProtKB">
        <authorList>
            <consortium name="EnsemblMetazoa"/>
        </authorList>
    </citation>
    <scope>IDENTIFICATION</scope>
    <source>
        <strain evidence="5">Israel</strain>
    </source>
</reference>
<evidence type="ECO:0000256" key="3">
    <source>
        <dbReference type="ARBA" id="ARBA00022525"/>
    </source>
</evidence>
<keyword evidence="3" id="KW-0964">Secreted</keyword>
<evidence type="ECO:0000313" key="5">
    <source>
        <dbReference type="EnsemblMetazoa" id="PPAI002951-PA"/>
    </source>
</evidence>
<dbReference type="VEuPathDB" id="VectorBase:PPAI002951"/>
<evidence type="ECO:0000256" key="4">
    <source>
        <dbReference type="ARBA" id="ARBA00022729"/>
    </source>
</evidence>
<accession>A0A1B0D642</accession>
<protein>
    <submittedName>
        <fullName evidence="5">Uncharacterized protein</fullName>
    </submittedName>
</protein>
<dbReference type="PANTHER" id="PTHR10009">
    <property type="entry name" value="PROTEIN YELLOW-RELATED"/>
    <property type="match status" value="1"/>
</dbReference>
<dbReference type="EnsemblMetazoa" id="PPAI002951-RA">
    <property type="protein sequence ID" value="PPAI002951-PA"/>
    <property type="gene ID" value="PPAI002951"/>
</dbReference>
<evidence type="ECO:0000256" key="1">
    <source>
        <dbReference type="ARBA" id="ARBA00004613"/>
    </source>
</evidence>
<dbReference type="GO" id="GO:0005576">
    <property type="term" value="C:extracellular region"/>
    <property type="evidence" value="ECO:0007669"/>
    <property type="project" value="UniProtKB-SubCell"/>
</dbReference>
<dbReference type="EMBL" id="AJVK01011954">
    <property type="status" value="NOT_ANNOTATED_CDS"/>
    <property type="molecule type" value="Genomic_DNA"/>
</dbReference>
<dbReference type="EMBL" id="AJVK01011953">
    <property type="status" value="NOT_ANNOTATED_CDS"/>
    <property type="molecule type" value="Genomic_DNA"/>
</dbReference>
<dbReference type="Gene3D" id="2.120.10.30">
    <property type="entry name" value="TolB, C-terminal domain"/>
    <property type="match status" value="2"/>
</dbReference>
<comment type="similarity">
    <text evidence="2">Belongs to the major royal jelly protein family.</text>
</comment>
<dbReference type="AlphaFoldDB" id="A0A1B0D642"/>
<dbReference type="Pfam" id="PF03022">
    <property type="entry name" value="MRJP"/>
    <property type="match status" value="1"/>
</dbReference>
<dbReference type="PANTHER" id="PTHR10009:SF11">
    <property type="entry name" value="RH54244P"/>
    <property type="match status" value="1"/>
</dbReference>
<keyword evidence="4" id="KW-0732">Signal</keyword>
<dbReference type="InterPro" id="IPR011042">
    <property type="entry name" value="6-blade_b-propeller_TolB-like"/>
</dbReference>
<dbReference type="InterPro" id="IPR017996">
    <property type="entry name" value="MRJP/yellow-related"/>
</dbReference>
<sequence length="670" mass="77107">MIVSVLRLRPGVPITLAAFCVDDYRTGSSPKLWGFPDYEVNTLRASDFKKGNYYYYDEGRRHKKKPNNHYYGSNYYGQSNQYNNHNNYHHENHHYIHQQSYYTKPAPIITTTTEKPTEDYYRIVSTYTAVVDEKCNRAFAIDVGVLNYYGNNTNVIQNPALLVYDLQSDCCETRNFPLIRRTEFPDKVIGSSSTAQFAVSTKVLKDKRKAPTNYDPDDFRIMGYRDCDSQTADMTVDYTYENSYVGPFRYYIPENNNIGSFGYHPASGLMIVSIFRVRPGIPTNLAAFCVGDYSLGSSPRVWGFPNYQLNDLHPIDFLSGTEEEKGNRVWNKAENPILAQKYPYNNVFGRFPSIQPLSIFGKPLERIVSTFHVTVDERCNRLFFLDNGQVQYYKNATYAIQKPALWVVDLPSNGCHTRNFPILRRSFLPDHIIAKGANGFMHVTLDYQSDNSCDDLFVYITNTYFNYMLVYDYKNDDFWTFDHQTFQPVLGESNLIGNNLNYQANYGLFSIALGFADTNGDRTAFYTPIAGTAQYAVSTRVLKDKSNSLINFNSEEFRIMGYRGCNHQTFKTVIDYSYGVMFYTDPQSNQIRCWNLKKPLNPDYIGVVHEIENSTTQMLIDSLGYLWFQSSSTPVLFATDTPLDLTQVTARFFRVRVAEAIRGTVCENRD</sequence>
<proteinExistence type="inferred from homology"/>
<evidence type="ECO:0000256" key="2">
    <source>
        <dbReference type="ARBA" id="ARBA00009127"/>
    </source>
</evidence>
<dbReference type="VEuPathDB" id="VectorBase:PPAPM1_010788"/>
<keyword evidence="6" id="KW-1185">Reference proteome</keyword>